<dbReference type="EMBL" id="UINC01187834">
    <property type="protein sequence ID" value="SVE00764.1"/>
    <property type="molecule type" value="Genomic_DNA"/>
</dbReference>
<proteinExistence type="predicted"/>
<dbReference type="AlphaFoldDB" id="A0A382ZZ56"/>
<feature type="non-terminal residue" evidence="1">
    <location>
        <position position="1"/>
    </location>
</feature>
<gene>
    <name evidence="1" type="ORF">METZ01_LOCUS453618</name>
</gene>
<accession>A0A382ZZ56</accession>
<reference evidence="1" key="1">
    <citation type="submission" date="2018-05" db="EMBL/GenBank/DDBJ databases">
        <authorList>
            <person name="Lanie J.A."/>
            <person name="Ng W.-L."/>
            <person name="Kazmierczak K.M."/>
            <person name="Andrzejewski T.M."/>
            <person name="Davidsen T.M."/>
            <person name="Wayne K.J."/>
            <person name="Tettelin H."/>
            <person name="Glass J.I."/>
            <person name="Rusch D."/>
            <person name="Podicherti R."/>
            <person name="Tsui H.-C.T."/>
            <person name="Winkler M.E."/>
        </authorList>
    </citation>
    <scope>NUCLEOTIDE SEQUENCE</scope>
</reference>
<evidence type="ECO:0000313" key="1">
    <source>
        <dbReference type="EMBL" id="SVE00764.1"/>
    </source>
</evidence>
<dbReference type="Gene3D" id="3.30.360.10">
    <property type="entry name" value="Dihydrodipicolinate Reductase, domain 2"/>
    <property type="match status" value="1"/>
</dbReference>
<evidence type="ECO:0008006" key="2">
    <source>
        <dbReference type="Google" id="ProtNLM"/>
    </source>
</evidence>
<protein>
    <recommendedName>
        <fullName evidence="2">Gfo/Idh/MocA-like oxidoreductase C-terminal domain-containing protein</fullName>
    </recommendedName>
</protein>
<organism evidence="1">
    <name type="scientific">marine metagenome</name>
    <dbReference type="NCBI Taxonomy" id="408172"/>
    <lineage>
        <taxon>unclassified sequences</taxon>
        <taxon>metagenomes</taxon>
        <taxon>ecological metagenomes</taxon>
    </lineage>
</organism>
<name>A0A382ZZ56_9ZZZZ</name>
<sequence>ALTTTELSDEEVADYIGSAPEGLPSAMEQWIGAIENGTEMSVTIQDGRNLTELLEAAYMSSAQNRAIELPL</sequence>